<protein>
    <submittedName>
        <fullName evidence="3">RNA polymerase sigma-70 factor (ECF subfamily)</fullName>
    </submittedName>
</protein>
<evidence type="ECO:0000313" key="3">
    <source>
        <dbReference type="EMBL" id="PXX42554.1"/>
    </source>
</evidence>
<dbReference type="Gene3D" id="1.10.1740.10">
    <property type="match status" value="1"/>
</dbReference>
<evidence type="ECO:0000313" key="4">
    <source>
        <dbReference type="Proteomes" id="UP000247792"/>
    </source>
</evidence>
<dbReference type="GO" id="GO:0006352">
    <property type="term" value="P:DNA-templated transcription initiation"/>
    <property type="evidence" value="ECO:0007669"/>
    <property type="project" value="InterPro"/>
</dbReference>
<dbReference type="PANTHER" id="PTHR47756">
    <property type="entry name" value="BLL6612 PROTEIN-RELATED"/>
    <property type="match status" value="1"/>
</dbReference>
<dbReference type="OrthoDB" id="9780299at2"/>
<dbReference type="EMBL" id="QJKB01000005">
    <property type="protein sequence ID" value="PXX42554.1"/>
    <property type="molecule type" value="Genomic_DNA"/>
</dbReference>
<dbReference type="Proteomes" id="UP000247792">
    <property type="component" value="Unassembled WGS sequence"/>
</dbReference>
<dbReference type="InterPro" id="IPR013325">
    <property type="entry name" value="RNA_pol_sigma_r2"/>
</dbReference>
<dbReference type="SUPFAM" id="SSF88659">
    <property type="entry name" value="Sigma3 and sigma4 domains of RNA polymerase sigma factors"/>
    <property type="match status" value="1"/>
</dbReference>
<evidence type="ECO:0000259" key="1">
    <source>
        <dbReference type="Pfam" id="PF04542"/>
    </source>
</evidence>
<dbReference type="InterPro" id="IPR007627">
    <property type="entry name" value="RNA_pol_sigma70_r2"/>
</dbReference>
<dbReference type="GO" id="GO:0003700">
    <property type="term" value="F:DNA-binding transcription factor activity"/>
    <property type="evidence" value="ECO:0007669"/>
    <property type="project" value="InterPro"/>
</dbReference>
<feature type="domain" description="RNA polymerase sigma-70 region 2" evidence="1">
    <location>
        <begin position="30"/>
        <end position="91"/>
    </location>
</feature>
<organism evidence="3 4">
    <name type="scientific">Undibacterium pigrum</name>
    <dbReference type="NCBI Taxonomy" id="401470"/>
    <lineage>
        <taxon>Bacteria</taxon>
        <taxon>Pseudomonadati</taxon>
        <taxon>Pseudomonadota</taxon>
        <taxon>Betaproteobacteria</taxon>
        <taxon>Burkholderiales</taxon>
        <taxon>Oxalobacteraceae</taxon>
        <taxon>Undibacterium</taxon>
    </lineage>
</organism>
<dbReference type="RefSeq" id="WP_110256098.1">
    <property type="nucleotide sequence ID" value="NZ_QJKB01000005.1"/>
</dbReference>
<dbReference type="SUPFAM" id="SSF88946">
    <property type="entry name" value="Sigma2 domain of RNA polymerase sigma factors"/>
    <property type="match status" value="1"/>
</dbReference>
<accession>A0A318J4F7</accession>
<feature type="domain" description="DUF6596" evidence="2">
    <location>
        <begin position="193"/>
        <end position="292"/>
    </location>
</feature>
<dbReference type="Pfam" id="PF20239">
    <property type="entry name" value="DUF6596"/>
    <property type="match status" value="1"/>
</dbReference>
<comment type="caution">
    <text evidence="3">The sequence shown here is derived from an EMBL/GenBank/DDBJ whole genome shotgun (WGS) entry which is preliminary data.</text>
</comment>
<reference evidence="3 4" key="1">
    <citation type="submission" date="2018-05" db="EMBL/GenBank/DDBJ databases">
        <title>Genomic Encyclopedia of Type Strains, Phase IV (KMG-IV): sequencing the most valuable type-strain genomes for metagenomic binning, comparative biology and taxonomic classification.</title>
        <authorList>
            <person name="Goeker M."/>
        </authorList>
    </citation>
    <scope>NUCLEOTIDE SEQUENCE [LARGE SCALE GENOMIC DNA]</scope>
    <source>
        <strain evidence="3 4">DSM 19792</strain>
    </source>
</reference>
<gene>
    <name evidence="3" type="ORF">DFR42_105212</name>
</gene>
<keyword evidence="4" id="KW-1185">Reference proteome</keyword>
<dbReference type="InterPro" id="IPR046531">
    <property type="entry name" value="DUF6596"/>
</dbReference>
<proteinExistence type="predicted"/>
<dbReference type="PANTHER" id="PTHR47756:SF2">
    <property type="entry name" value="BLL6612 PROTEIN"/>
    <property type="match status" value="1"/>
</dbReference>
<evidence type="ECO:0000259" key="2">
    <source>
        <dbReference type="Pfam" id="PF20239"/>
    </source>
</evidence>
<dbReference type="Pfam" id="PF04542">
    <property type="entry name" value="Sigma70_r2"/>
    <property type="match status" value="1"/>
</dbReference>
<dbReference type="InterPro" id="IPR013324">
    <property type="entry name" value="RNA_pol_sigma_r3/r4-like"/>
</dbReference>
<name>A0A318J4F7_9BURK</name>
<dbReference type="AlphaFoldDB" id="A0A318J4F7"/>
<sequence length="423" mass="45824">MHGSSLTVAGEVEKAAKVAQAAEAAARNSYGRLVAILSARSHDVAWAEDALSTAFENALQYWPQTGIPAKPEAWLLTVARRAMIDGARQRQTRAAALPDLLLLSDELMEEVDSAAIPDQRLALMFACAHPAIDASMRAPLILQTILGLDAAAIASAFLVSPATMAQRLVRAKAKIRDSGIPLLIPDQSVITARLDAINDAIYAVYTAGWADLAGAEGQTSLADEAIWLADLLAALKPDEPESLGLLALMLYTESRRPARRDASGEYVPLAQQDTQLWDGKLIHAAEKILKRASVLQQAGRYQLEAAIQSAHVARRFSGQTDWPAIVQLYAQLMRMTDSPVVAINHAIAVAETLGPQVALDILPTVQVQPRLQNYQAYWAARAHLLRSAGEVEQARQAYDIAIGLEPDAAVRRFLQKQRSSLDQ</sequence>